<keyword evidence="3" id="KW-1185">Reference proteome</keyword>
<dbReference type="Proteomes" id="UP001341840">
    <property type="component" value="Unassembled WGS sequence"/>
</dbReference>
<evidence type="ECO:0000313" key="3">
    <source>
        <dbReference type="Proteomes" id="UP001341840"/>
    </source>
</evidence>
<feature type="compositionally biased region" description="Acidic residues" evidence="1">
    <location>
        <begin position="104"/>
        <end position="124"/>
    </location>
</feature>
<dbReference type="EMBL" id="JASCZI010211695">
    <property type="protein sequence ID" value="MED6195969.1"/>
    <property type="molecule type" value="Genomic_DNA"/>
</dbReference>
<feature type="region of interest" description="Disordered" evidence="1">
    <location>
        <begin position="76"/>
        <end position="138"/>
    </location>
</feature>
<organism evidence="2 3">
    <name type="scientific">Stylosanthes scabra</name>
    <dbReference type="NCBI Taxonomy" id="79078"/>
    <lineage>
        <taxon>Eukaryota</taxon>
        <taxon>Viridiplantae</taxon>
        <taxon>Streptophyta</taxon>
        <taxon>Embryophyta</taxon>
        <taxon>Tracheophyta</taxon>
        <taxon>Spermatophyta</taxon>
        <taxon>Magnoliopsida</taxon>
        <taxon>eudicotyledons</taxon>
        <taxon>Gunneridae</taxon>
        <taxon>Pentapetalae</taxon>
        <taxon>rosids</taxon>
        <taxon>fabids</taxon>
        <taxon>Fabales</taxon>
        <taxon>Fabaceae</taxon>
        <taxon>Papilionoideae</taxon>
        <taxon>50 kb inversion clade</taxon>
        <taxon>dalbergioids sensu lato</taxon>
        <taxon>Dalbergieae</taxon>
        <taxon>Pterocarpus clade</taxon>
        <taxon>Stylosanthes</taxon>
    </lineage>
</organism>
<feature type="compositionally biased region" description="Basic residues" evidence="1">
    <location>
        <begin position="82"/>
        <end position="93"/>
    </location>
</feature>
<sequence>MSFVDVDVGACDDDQAQENVSDKAQQEVEVEAKMMDYDLDDDDYSADSDLNFNDSEDDYCGDDPLFDVDVTLEETQQEVRQKKNAKPAKRKGKHVAERISSGMSDEEGINSDELNELDSEEDEQGGGVKRKKFPLTKS</sequence>
<protein>
    <submittedName>
        <fullName evidence="2">Uncharacterized protein</fullName>
    </submittedName>
</protein>
<reference evidence="2 3" key="1">
    <citation type="journal article" date="2023" name="Plants (Basel)">
        <title>Bridging the Gap: Combining Genomics and Transcriptomics Approaches to Understand Stylosanthes scabra, an Orphan Legume from the Brazilian Caatinga.</title>
        <authorList>
            <person name="Ferreira-Neto J.R.C."/>
            <person name="da Silva M.D."/>
            <person name="Binneck E."/>
            <person name="de Melo N.F."/>
            <person name="da Silva R.H."/>
            <person name="de Melo A.L.T.M."/>
            <person name="Pandolfi V."/>
            <person name="Bustamante F.O."/>
            <person name="Brasileiro-Vidal A.C."/>
            <person name="Benko-Iseppon A.M."/>
        </authorList>
    </citation>
    <scope>NUCLEOTIDE SEQUENCE [LARGE SCALE GENOMIC DNA]</scope>
    <source>
        <tissue evidence="2">Leaves</tissue>
    </source>
</reference>
<name>A0ABU6XFN0_9FABA</name>
<gene>
    <name evidence="2" type="ORF">PIB30_042847</name>
</gene>
<feature type="region of interest" description="Disordered" evidence="1">
    <location>
        <begin position="39"/>
        <end position="59"/>
    </location>
</feature>
<accession>A0ABU6XFN0</accession>
<comment type="caution">
    <text evidence="2">The sequence shown here is derived from an EMBL/GenBank/DDBJ whole genome shotgun (WGS) entry which is preliminary data.</text>
</comment>
<evidence type="ECO:0000313" key="2">
    <source>
        <dbReference type="EMBL" id="MED6195969.1"/>
    </source>
</evidence>
<evidence type="ECO:0000256" key="1">
    <source>
        <dbReference type="SAM" id="MobiDB-lite"/>
    </source>
</evidence>
<feature type="compositionally biased region" description="Basic residues" evidence="1">
    <location>
        <begin position="128"/>
        <end position="138"/>
    </location>
</feature>
<proteinExistence type="predicted"/>